<keyword evidence="2" id="KW-0808">Transferase</keyword>
<accession>A0A4Q1C186</accession>
<dbReference type="InterPro" id="IPR001173">
    <property type="entry name" value="Glyco_trans_2-like"/>
</dbReference>
<dbReference type="PROSITE" id="PS51257">
    <property type="entry name" value="PROKAR_LIPOPROTEIN"/>
    <property type="match status" value="1"/>
</dbReference>
<proteinExistence type="predicted"/>
<dbReference type="Gene3D" id="3.90.550.10">
    <property type="entry name" value="Spore Coat Polysaccharide Biosynthesis Protein SpsA, Chain A"/>
    <property type="match status" value="1"/>
</dbReference>
<organism evidence="2 3">
    <name type="scientific">Aquirufa rosea</name>
    <dbReference type="NCBI Taxonomy" id="2509241"/>
    <lineage>
        <taxon>Bacteria</taxon>
        <taxon>Pseudomonadati</taxon>
        <taxon>Bacteroidota</taxon>
        <taxon>Cytophagia</taxon>
        <taxon>Cytophagales</taxon>
        <taxon>Flectobacillaceae</taxon>
        <taxon>Aquirufa</taxon>
    </lineage>
</organism>
<dbReference type="Proteomes" id="UP000289455">
    <property type="component" value="Unassembled WGS sequence"/>
</dbReference>
<dbReference type="SUPFAM" id="SSF53448">
    <property type="entry name" value="Nucleotide-diphospho-sugar transferases"/>
    <property type="match status" value="1"/>
</dbReference>
<dbReference type="PANTHER" id="PTHR22916:SF3">
    <property type="entry name" value="UDP-GLCNAC:BETAGAL BETA-1,3-N-ACETYLGLUCOSAMINYLTRANSFERASE-LIKE PROTEIN 1"/>
    <property type="match status" value="1"/>
</dbReference>
<dbReference type="InterPro" id="IPR029044">
    <property type="entry name" value="Nucleotide-diphossugar_trans"/>
</dbReference>
<dbReference type="RefSeq" id="WP_129026507.1">
    <property type="nucleotide sequence ID" value="NZ_SDHY01000002.1"/>
</dbReference>
<comment type="caution">
    <text evidence="2">The sequence shown here is derived from an EMBL/GenBank/DDBJ whole genome shotgun (WGS) entry which is preliminary data.</text>
</comment>
<name>A0A4Q1C186_9BACT</name>
<evidence type="ECO:0000259" key="1">
    <source>
        <dbReference type="Pfam" id="PF00535"/>
    </source>
</evidence>
<dbReference type="EMBL" id="SDHY01000002">
    <property type="protein sequence ID" value="RXK50897.1"/>
    <property type="molecule type" value="Genomic_DNA"/>
</dbReference>
<reference evidence="2 3" key="1">
    <citation type="submission" date="2019-01" db="EMBL/GenBank/DDBJ databases">
        <title>Cytophagaceae bacterium strain CAR-16.</title>
        <authorList>
            <person name="Chen W.-M."/>
        </authorList>
    </citation>
    <scope>NUCLEOTIDE SEQUENCE [LARGE SCALE GENOMIC DNA]</scope>
    <source>
        <strain evidence="2 3">CAR-16</strain>
    </source>
</reference>
<dbReference type="OrthoDB" id="9802649at2"/>
<gene>
    <name evidence="2" type="ORF">ESB04_04395</name>
</gene>
<feature type="domain" description="Glycosyltransferase 2-like" evidence="1">
    <location>
        <begin position="15"/>
        <end position="119"/>
    </location>
</feature>
<evidence type="ECO:0000313" key="2">
    <source>
        <dbReference type="EMBL" id="RXK50897.1"/>
    </source>
</evidence>
<protein>
    <submittedName>
        <fullName evidence="2">Glycosyltransferase</fullName>
    </submittedName>
</protein>
<dbReference type="GO" id="GO:0016758">
    <property type="term" value="F:hexosyltransferase activity"/>
    <property type="evidence" value="ECO:0007669"/>
    <property type="project" value="UniProtKB-ARBA"/>
</dbReference>
<dbReference type="Pfam" id="PF00535">
    <property type="entry name" value="Glycos_transf_2"/>
    <property type="match status" value="1"/>
</dbReference>
<evidence type="ECO:0000313" key="3">
    <source>
        <dbReference type="Proteomes" id="UP000289455"/>
    </source>
</evidence>
<keyword evidence="3" id="KW-1185">Reference proteome</keyword>
<dbReference type="AlphaFoldDB" id="A0A4Q1C186"/>
<dbReference type="PANTHER" id="PTHR22916">
    <property type="entry name" value="GLYCOSYLTRANSFERASE"/>
    <property type="match status" value="1"/>
</dbReference>
<sequence>MPSSKNKSQIPPLISIVMACYQGEKFIEEQILCHLDQDYPNLEFIYVDDASSDNTWSILQQFAQKDSRIKIYQNLENLGYIGCFEHAIQLAQGDWIALSDQDDRWKSHKISRLYESISTFSLIYSNSQLMDEKGNLLATRMSDIKNQISYHSPLMYTFGAWAPGHSMLFRKNILKTAFPFPRFVSHDYYIGFLATCFQGITYLPEVLVDYRQHNQNAIGANLKTAPKLYQTRKQRDKRIQQRVQLLAEICPQEKKEEKEVLLMLAYDFCSKSLLHRFRRMYLVMKYRDSMLAYKKKGALGKWLYPFKLLFAIY</sequence>